<keyword evidence="2" id="KW-1185">Reference proteome</keyword>
<organism evidence="1 2">
    <name type="scientific">Daejeonella rubra</name>
    <dbReference type="NCBI Taxonomy" id="990371"/>
    <lineage>
        <taxon>Bacteria</taxon>
        <taxon>Pseudomonadati</taxon>
        <taxon>Bacteroidota</taxon>
        <taxon>Sphingobacteriia</taxon>
        <taxon>Sphingobacteriales</taxon>
        <taxon>Sphingobacteriaceae</taxon>
        <taxon>Daejeonella</taxon>
    </lineage>
</organism>
<dbReference type="OrthoDB" id="871963at2"/>
<dbReference type="STRING" id="990371.SAMN05421813_11757"/>
<evidence type="ECO:0000313" key="2">
    <source>
        <dbReference type="Proteomes" id="UP000199226"/>
    </source>
</evidence>
<protein>
    <submittedName>
        <fullName evidence="1">Uncharacterized protein</fullName>
    </submittedName>
</protein>
<gene>
    <name evidence="1" type="ORF">SAMN05421813_11757</name>
</gene>
<dbReference type="RefSeq" id="WP_090705284.1">
    <property type="nucleotide sequence ID" value="NZ_FNHH01000017.1"/>
</dbReference>
<dbReference type="Proteomes" id="UP000199226">
    <property type="component" value="Unassembled WGS sequence"/>
</dbReference>
<name>A0A1G9URB7_9SPHI</name>
<sequence>MLFKDILDKKTQELSKLFDTLHGLAGKNQTHPGDLLLVHKNAFFNPKVLTWDNIPEKLSPYVIGPNHEGHSAHTHHDFIGEYIKQNLSTTPYEEYLQKQIYSKERKDEINKLQFEESISIQIEMLIYIKIWESDNFIKQLYEIVTLLNGEPYNWHFKIKETNRSAEGTGTRENIIRIKTRDRIKHIIPKLYDSFKRTYKTQIRNSIAHSQYSILGRNINLNNKIEGDAAHPLRNISFDEWVDIFHETIVIYSQLQRIMLEVNINYAHMSMEFDKQIEVRINRKDPLEEVQYLNLHYRSAFHDWGWYKE</sequence>
<proteinExistence type="predicted"/>
<evidence type="ECO:0000313" key="1">
    <source>
        <dbReference type="EMBL" id="SDM62469.1"/>
    </source>
</evidence>
<reference evidence="2" key="1">
    <citation type="submission" date="2016-10" db="EMBL/GenBank/DDBJ databases">
        <authorList>
            <person name="Varghese N."/>
            <person name="Submissions S."/>
        </authorList>
    </citation>
    <scope>NUCLEOTIDE SEQUENCE [LARGE SCALE GENOMIC DNA]</scope>
    <source>
        <strain evidence="2">DSM 24536</strain>
    </source>
</reference>
<dbReference type="AlphaFoldDB" id="A0A1G9URB7"/>
<accession>A0A1G9URB7</accession>
<dbReference type="EMBL" id="FNHH01000017">
    <property type="protein sequence ID" value="SDM62469.1"/>
    <property type="molecule type" value="Genomic_DNA"/>
</dbReference>